<comment type="caution">
    <text evidence="2">The sequence shown here is derived from an EMBL/GenBank/DDBJ whole genome shotgun (WGS) entry which is preliminary data.</text>
</comment>
<dbReference type="EMBL" id="QXFV01004204">
    <property type="protein sequence ID" value="KAE8971042.1"/>
    <property type="molecule type" value="Genomic_DNA"/>
</dbReference>
<accession>A0A6A3HPZ3</accession>
<evidence type="ECO:0000313" key="5">
    <source>
        <dbReference type="Proteomes" id="UP000434957"/>
    </source>
</evidence>
<dbReference type="EMBL" id="QXFT01004023">
    <property type="protein sequence ID" value="KAE9280820.1"/>
    <property type="molecule type" value="Genomic_DNA"/>
</dbReference>
<evidence type="ECO:0000313" key="1">
    <source>
        <dbReference type="EMBL" id="KAE8968735.1"/>
    </source>
</evidence>
<reference evidence="4 6" key="1">
    <citation type="submission" date="2018-09" db="EMBL/GenBank/DDBJ databases">
        <title>Genomic investigation of the strawberry pathogen Phytophthora fragariae indicates pathogenicity is determined by transcriptional variation in three key races.</title>
        <authorList>
            <person name="Adams T.M."/>
            <person name="Armitage A.D."/>
            <person name="Sobczyk M.K."/>
            <person name="Bates H.J."/>
            <person name="Dunwell J.M."/>
            <person name="Nellist C.F."/>
            <person name="Harrison R.J."/>
        </authorList>
    </citation>
    <scope>NUCLEOTIDE SEQUENCE [LARGE SCALE GENOMIC DNA]</scope>
    <source>
        <strain evidence="2 4">SCRP249</strain>
        <strain evidence="1 6">SCRP324</strain>
        <strain evidence="3 5">SCRP333</strain>
    </source>
</reference>
<organism evidence="2 4">
    <name type="scientific">Phytophthora rubi</name>
    <dbReference type="NCBI Taxonomy" id="129364"/>
    <lineage>
        <taxon>Eukaryota</taxon>
        <taxon>Sar</taxon>
        <taxon>Stramenopiles</taxon>
        <taxon>Oomycota</taxon>
        <taxon>Peronosporomycetes</taxon>
        <taxon>Peronosporales</taxon>
        <taxon>Peronosporaceae</taxon>
        <taxon>Phytophthora</taxon>
    </lineage>
</organism>
<dbReference type="AlphaFoldDB" id="A0A6A3HPZ3"/>
<dbReference type="Proteomes" id="UP000429607">
    <property type="component" value="Unassembled WGS sequence"/>
</dbReference>
<keyword evidence="5" id="KW-1185">Reference proteome</keyword>
<evidence type="ECO:0000313" key="2">
    <source>
        <dbReference type="EMBL" id="KAE8971042.1"/>
    </source>
</evidence>
<evidence type="ECO:0000313" key="6">
    <source>
        <dbReference type="Proteomes" id="UP000435112"/>
    </source>
</evidence>
<sequence>MKAQNAELKNLLKQYLAAPINEDLIVPCSSTSDQ</sequence>
<dbReference type="OrthoDB" id="144880at2759"/>
<evidence type="ECO:0000313" key="3">
    <source>
        <dbReference type="EMBL" id="KAE9280820.1"/>
    </source>
</evidence>
<proteinExistence type="predicted"/>
<protein>
    <submittedName>
        <fullName evidence="2">Uncharacterized protein</fullName>
    </submittedName>
</protein>
<dbReference type="EMBL" id="QXFU01004448">
    <property type="protein sequence ID" value="KAE8968735.1"/>
    <property type="molecule type" value="Genomic_DNA"/>
</dbReference>
<name>A0A6A3HPZ3_9STRA</name>
<gene>
    <name evidence="2" type="ORF">PR001_g27016</name>
    <name evidence="1" type="ORF">PR002_g27653</name>
    <name evidence="3" type="ORF">PR003_g27849</name>
</gene>
<evidence type="ECO:0000313" key="4">
    <source>
        <dbReference type="Proteomes" id="UP000429607"/>
    </source>
</evidence>
<dbReference type="Proteomes" id="UP000435112">
    <property type="component" value="Unassembled WGS sequence"/>
</dbReference>
<dbReference type="Proteomes" id="UP000434957">
    <property type="component" value="Unassembled WGS sequence"/>
</dbReference>